<feature type="active site" description="Proton donor/acceptor" evidence="9">
    <location>
        <position position="107"/>
    </location>
</feature>
<comment type="caution">
    <text evidence="11">The sequence shown here is derived from an EMBL/GenBank/DDBJ whole genome shotgun (WGS) entry which is preliminary data.</text>
</comment>
<keyword evidence="3" id="KW-0328">Glycosyltransferase</keyword>
<evidence type="ECO:0000256" key="6">
    <source>
        <dbReference type="ARBA" id="ARBA00022960"/>
    </source>
</evidence>
<proteinExistence type="inferred from homology"/>
<feature type="active site" description="Nucleophile" evidence="9">
    <location>
        <position position="123"/>
    </location>
</feature>
<feature type="domain" description="L,D-TPase catalytic" evidence="10">
    <location>
        <begin position="1"/>
        <end position="147"/>
    </location>
</feature>
<dbReference type="SUPFAM" id="SSF141523">
    <property type="entry name" value="L,D-transpeptidase catalytic domain-like"/>
    <property type="match status" value="1"/>
</dbReference>
<comment type="similarity">
    <text evidence="2">Belongs to the YkuD family.</text>
</comment>
<dbReference type="GO" id="GO:0005576">
    <property type="term" value="C:extracellular region"/>
    <property type="evidence" value="ECO:0007669"/>
    <property type="project" value="TreeGrafter"/>
</dbReference>
<keyword evidence="12" id="KW-1185">Reference proteome</keyword>
<dbReference type="Gene3D" id="2.40.440.10">
    <property type="entry name" value="L,D-transpeptidase catalytic domain-like"/>
    <property type="match status" value="1"/>
</dbReference>
<dbReference type="InterPro" id="IPR005490">
    <property type="entry name" value="LD_TPept_cat_dom"/>
</dbReference>
<keyword evidence="4" id="KW-0808">Transferase</keyword>
<evidence type="ECO:0000259" key="10">
    <source>
        <dbReference type="PROSITE" id="PS52029"/>
    </source>
</evidence>
<accession>A0A851GHI1</accession>
<dbReference type="PANTHER" id="PTHR30582">
    <property type="entry name" value="L,D-TRANSPEPTIDASE"/>
    <property type="match status" value="1"/>
</dbReference>
<evidence type="ECO:0000313" key="12">
    <source>
        <dbReference type="Proteomes" id="UP000557872"/>
    </source>
</evidence>
<dbReference type="CDD" id="cd16913">
    <property type="entry name" value="YkuD_like"/>
    <property type="match status" value="1"/>
</dbReference>
<evidence type="ECO:0000313" key="11">
    <source>
        <dbReference type="EMBL" id="NWK54060.1"/>
    </source>
</evidence>
<name>A0A851GHI1_9BACT</name>
<dbReference type="AlphaFoldDB" id="A0A851GHI1"/>
<reference evidence="11 12" key="1">
    <citation type="submission" date="2020-07" db="EMBL/GenBank/DDBJ databases">
        <title>Roseicoccus Jingziensis gen. nov., sp. nov., isolated from coastal seawater.</title>
        <authorList>
            <person name="Feng X."/>
        </authorList>
    </citation>
    <scope>NUCLEOTIDE SEQUENCE [LARGE SCALE GENOMIC DNA]</scope>
    <source>
        <strain evidence="11 12">N1E253</strain>
    </source>
</reference>
<dbReference type="Proteomes" id="UP000557872">
    <property type="component" value="Unassembled WGS sequence"/>
</dbReference>
<comment type="pathway">
    <text evidence="1 9">Cell wall biogenesis; peptidoglycan biosynthesis.</text>
</comment>
<evidence type="ECO:0000256" key="2">
    <source>
        <dbReference type="ARBA" id="ARBA00005992"/>
    </source>
</evidence>
<protein>
    <submittedName>
        <fullName evidence="11">L,D-transpeptidase</fullName>
    </submittedName>
</protein>
<keyword evidence="8 9" id="KW-0961">Cell wall biogenesis/degradation</keyword>
<dbReference type="PANTHER" id="PTHR30582:SF24">
    <property type="entry name" value="L,D-TRANSPEPTIDASE ERFK_SRFK-RELATED"/>
    <property type="match status" value="1"/>
</dbReference>
<organism evidence="11 12">
    <name type="scientific">Oceaniferula marina</name>
    <dbReference type="NCBI Taxonomy" id="2748318"/>
    <lineage>
        <taxon>Bacteria</taxon>
        <taxon>Pseudomonadati</taxon>
        <taxon>Verrucomicrobiota</taxon>
        <taxon>Verrucomicrobiia</taxon>
        <taxon>Verrucomicrobiales</taxon>
        <taxon>Verrucomicrobiaceae</taxon>
        <taxon>Oceaniferula</taxon>
    </lineage>
</organism>
<dbReference type="GO" id="GO:0016757">
    <property type="term" value="F:glycosyltransferase activity"/>
    <property type="evidence" value="ECO:0007669"/>
    <property type="project" value="UniProtKB-KW"/>
</dbReference>
<dbReference type="PROSITE" id="PS52029">
    <property type="entry name" value="LD_TPASE"/>
    <property type="match status" value="1"/>
</dbReference>
<dbReference type="GO" id="GO:0071555">
    <property type="term" value="P:cell wall organization"/>
    <property type="evidence" value="ECO:0007669"/>
    <property type="project" value="UniProtKB-UniRule"/>
</dbReference>
<keyword evidence="6 9" id="KW-0133">Cell shape</keyword>
<evidence type="ECO:0000256" key="9">
    <source>
        <dbReference type="PROSITE-ProRule" id="PRU01373"/>
    </source>
</evidence>
<evidence type="ECO:0000256" key="7">
    <source>
        <dbReference type="ARBA" id="ARBA00022984"/>
    </source>
</evidence>
<evidence type="ECO:0000256" key="1">
    <source>
        <dbReference type="ARBA" id="ARBA00004752"/>
    </source>
</evidence>
<keyword evidence="7 9" id="KW-0573">Peptidoglycan synthesis</keyword>
<dbReference type="RefSeq" id="WP_178930607.1">
    <property type="nucleotide sequence ID" value="NZ_JACBAZ010000001.1"/>
</dbReference>
<dbReference type="UniPathway" id="UPA00219"/>
<dbReference type="GO" id="GO:0008360">
    <property type="term" value="P:regulation of cell shape"/>
    <property type="evidence" value="ECO:0007669"/>
    <property type="project" value="UniProtKB-UniRule"/>
</dbReference>
<evidence type="ECO:0000256" key="4">
    <source>
        <dbReference type="ARBA" id="ARBA00022679"/>
    </source>
</evidence>
<evidence type="ECO:0000256" key="8">
    <source>
        <dbReference type="ARBA" id="ARBA00023316"/>
    </source>
</evidence>
<dbReference type="EMBL" id="JACBAZ010000001">
    <property type="protein sequence ID" value="NWK54060.1"/>
    <property type="molecule type" value="Genomic_DNA"/>
</dbReference>
<dbReference type="Pfam" id="PF03734">
    <property type="entry name" value="YkuD"/>
    <property type="match status" value="1"/>
</dbReference>
<dbReference type="InterPro" id="IPR050979">
    <property type="entry name" value="LD-transpeptidase"/>
</dbReference>
<dbReference type="GO" id="GO:0018104">
    <property type="term" value="P:peptidoglycan-protein cross-linking"/>
    <property type="evidence" value="ECO:0007669"/>
    <property type="project" value="TreeGrafter"/>
</dbReference>
<evidence type="ECO:0000256" key="5">
    <source>
        <dbReference type="ARBA" id="ARBA00022801"/>
    </source>
</evidence>
<dbReference type="GO" id="GO:0071972">
    <property type="term" value="F:peptidoglycan L,D-transpeptidase activity"/>
    <property type="evidence" value="ECO:0007669"/>
    <property type="project" value="TreeGrafter"/>
</dbReference>
<evidence type="ECO:0000256" key="3">
    <source>
        <dbReference type="ARBA" id="ARBA00022676"/>
    </source>
</evidence>
<gene>
    <name evidence="11" type="ORF">HW115_00430</name>
</gene>
<dbReference type="InterPro" id="IPR038063">
    <property type="entry name" value="Transpep_catalytic_dom"/>
</dbReference>
<keyword evidence="5" id="KW-0378">Hydrolase</keyword>
<sequence length="147" mass="16350">MPIRVSIRDQRLRLFSGSQLVREYVISSAANGTGFEEGSYCTPMGRFEISEMIGAEEPEGTIFRAREAVGLWDGSSDGGDLVLSRILWLHGLDADNANTKSRYIYIHGTNHEDRLGIPASCGCIRMSNEDVIDLFDRVQPGERVEIL</sequence>